<keyword evidence="2" id="KW-0805">Transcription regulation</keyword>
<dbReference type="Proteomes" id="UP000272528">
    <property type="component" value="Chromosome"/>
</dbReference>
<gene>
    <name evidence="6" type="ORF">EJC50_16390</name>
</gene>
<dbReference type="RefSeq" id="WP_126016769.1">
    <property type="nucleotide sequence ID" value="NZ_CP034437.1"/>
</dbReference>
<feature type="domain" description="HTH merR-type" evidence="5">
    <location>
        <begin position="7"/>
        <end position="77"/>
    </location>
</feature>
<keyword evidence="3" id="KW-0238">DNA-binding</keyword>
<reference evidence="7" key="1">
    <citation type="submission" date="2018-12" db="EMBL/GenBank/DDBJ databases">
        <title>Genome sequence of Peanibacillus sp.</title>
        <authorList>
            <person name="Subramani G."/>
            <person name="Srinivasan S."/>
            <person name="Kim M.K."/>
        </authorList>
    </citation>
    <scope>NUCLEOTIDE SEQUENCE [LARGE SCALE GENOMIC DNA]</scope>
    <source>
        <strain evidence="7">18JY67-1</strain>
    </source>
</reference>
<dbReference type="GO" id="GO:0003677">
    <property type="term" value="F:DNA binding"/>
    <property type="evidence" value="ECO:0007669"/>
    <property type="project" value="UniProtKB-KW"/>
</dbReference>
<evidence type="ECO:0000313" key="7">
    <source>
        <dbReference type="Proteomes" id="UP000272528"/>
    </source>
</evidence>
<dbReference type="OrthoDB" id="9814833at2"/>
<dbReference type="AlphaFoldDB" id="A0A3Q8X855"/>
<evidence type="ECO:0000256" key="3">
    <source>
        <dbReference type="ARBA" id="ARBA00023125"/>
    </source>
</evidence>
<dbReference type="PROSITE" id="PS50937">
    <property type="entry name" value="HTH_MERR_2"/>
    <property type="match status" value="1"/>
</dbReference>
<dbReference type="PANTHER" id="PTHR30204:SF69">
    <property type="entry name" value="MERR-FAMILY TRANSCRIPTIONAL REGULATOR"/>
    <property type="match status" value="1"/>
</dbReference>
<evidence type="ECO:0000313" key="6">
    <source>
        <dbReference type="EMBL" id="AZN41069.1"/>
    </source>
</evidence>
<dbReference type="PANTHER" id="PTHR30204">
    <property type="entry name" value="REDOX-CYCLING DRUG-SENSING TRANSCRIPTIONAL ACTIVATOR SOXR"/>
    <property type="match status" value="1"/>
</dbReference>
<protein>
    <submittedName>
        <fullName evidence="6">MerR family transcriptional regulator</fullName>
    </submittedName>
</protein>
<dbReference type="InterPro" id="IPR009061">
    <property type="entry name" value="DNA-bd_dom_put_sf"/>
</dbReference>
<dbReference type="SMART" id="SM00422">
    <property type="entry name" value="HTH_MERR"/>
    <property type="match status" value="1"/>
</dbReference>
<proteinExistence type="predicted"/>
<dbReference type="SUPFAM" id="SSF46955">
    <property type="entry name" value="Putative DNA-binding domain"/>
    <property type="match status" value="1"/>
</dbReference>
<evidence type="ECO:0000259" key="5">
    <source>
        <dbReference type="PROSITE" id="PS50937"/>
    </source>
</evidence>
<accession>A0A3Q8X855</accession>
<name>A0A3Q8X855_9BACL</name>
<dbReference type="KEGG" id="palb:EJC50_16390"/>
<organism evidence="6 7">
    <name type="scientific">Paenibacillus albus</name>
    <dbReference type="NCBI Taxonomy" id="2495582"/>
    <lineage>
        <taxon>Bacteria</taxon>
        <taxon>Bacillati</taxon>
        <taxon>Bacillota</taxon>
        <taxon>Bacilli</taxon>
        <taxon>Bacillales</taxon>
        <taxon>Paenibacillaceae</taxon>
        <taxon>Paenibacillus</taxon>
    </lineage>
</organism>
<dbReference type="InterPro" id="IPR000551">
    <property type="entry name" value="MerR-type_HTH_dom"/>
</dbReference>
<keyword evidence="4" id="KW-0804">Transcription</keyword>
<evidence type="ECO:0000256" key="4">
    <source>
        <dbReference type="ARBA" id="ARBA00023163"/>
    </source>
</evidence>
<dbReference type="InterPro" id="IPR047057">
    <property type="entry name" value="MerR_fam"/>
</dbReference>
<dbReference type="Gene3D" id="1.10.1660.10">
    <property type="match status" value="1"/>
</dbReference>
<keyword evidence="1" id="KW-0678">Repressor</keyword>
<evidence type="ECO:0000256" key="1">
    <source>
        <dbReference type="ARBA" id="ARBA00022491"/>
    </source>
</evidence>
<dbReference type="EMBL" id="CP034437">
    <property type="protein sequence ID" value="AZN41069.1"/>
    <property type="molecule type" value="Genomic_DNA"/>
</dbReference>
<sequence length="145" mass="16884">MTSETAKYTMEEVTERLGITARTLHYYEEIGLLPAVTRSEGRHRLFDEAMLQRIEHILKLKQVLGASLVEIREIMQAEEELDRIRATYYGDGASDEEKDRLLDEAALRLQEIITHIDDKLVKLSTLRQGFSDRLERATRLKHRSE</sequence>
<dbReference type="Pfam" id="PF13411">
    <property type="entry name" value="MerR_1"/>
    <property type="match status" value="1"/>
</dbReference>
<evidence type="ECO:0000256" key="2">
    <source>
        <dbReference type="ARBA" id="ARBA00023015"/>
    </source>
</evidence>
<keyword evidence="7" id="KW-1185">Reference proteome</keyword>
<dbReference type="GO" id="GO:0003700">
    <property type="term" value="F:DNA-binding transcription factor activity"/>
    <property type="evidence" value="ECO:0007669"/>
    <property type="project" value="InterPro"/>
</dbReference>